<dbReference type="RefSeq" id="XP_028880915.1">
    <property type="nucleotide sequence ID" value="XM_029027736.1"/>
</dbReference>
<keyword evidence="1" id="KW-0479">Metal-binding</keyword>
<keyword evidence="1" id="KW-0862">Zinc</keyword>
<evidence type="ECO:0000313" key="5">
    <source>
        <dbReference type="Proteomes" id="UP000192257"/>
    </source>
</evidence>
<dbReference type="Pfam" id="PF13920">
    <property type="entry name" value="zf-C3HC4_3"/>
    <property type="match status" value="1"/>
</dbReference>
<evidence type="ECO:0000256" key="2">
    <source>
        <dbReference type="SAM" id="MobiDB-lite"/>
    </source>
</evidence>
<feature type="region of interest" description="Disordered" evidence="2">
    <location>
        <begin position="70"/>
        <end position="189"/>
    </location>
</feature>
<dbReference type="EMBL" id="NBCO01000025">
    <property type="protein sequence ID" value="ORC86849.1"/>
    <property type="molecule type" value="Genomic_DNA"/>
</dbReference>
<dbReference type="InterPro" id="IPR013083">
    <property type="entry name" value="Znf_RING/FYVE/PHD"/>
</dbReference>
<keyword evidence="1" id="KW-0863">Zinc-finger</keyword>
<dbReference type="PROSITE" id="PS50089">
    <property type="entry name" value="ZF_RING_2"/>
    <property type="match status" value="1"/>
</dbReference>
<evidence type="ECO:0000313" key="4">
    <source>
        <dbReference type="EMBL" id="ORC86849.1"/>
    </source>
</evidence>
<feature type="compositionally biased region" description="Polar residues" evidence="2">
    <location>
        <begin position="107"/>
        <end position="121"/>
    </location>
</feature>
<keyword evidence="5" id="KW-1185">Reference proteome</keyword>
<evidence type="ECO:0000259" key="3">
    <source>
        <dbReference type="PROSITE" id="PS50089"/>
    </source>
</evidence>
<feature type="domain" description="RING-type" evidence="3">
    <location>
        <begin position="199"/>
        <end position="236"/>
    </location>
</feature>
<dbReference type="InterPro" id="IPR001841">
    <property type="entry name" value="Znf_RING"/>
</dbReference>
<feature type="compositionally biased region" description="Low complexity" evidence="2">
    <location>
        <begin position="90"/>
        <end position="106"/>
    </location>
</feature>
<feature type="compositionally biased region" description="Pro residues" evidence="2">
    <location>
        <begin position="127"/>
        <end position="139"/>
    </location>
</feature>
<organism evidence="4 5">
    <name type="scientific">Trypanosoma theileri</name>
    <dbReference type="NCBI Taxonomy" id="67003"/>
    <lineage>
        <taxon>Eukaryota</taxon>
        <taxon>Discoba</taxon>
        <taxon>Euglenozoa</taxon>
        <taxon>Kinetoplastea</taxon>
        <taxon>Metakinetoplastina</taxon>
        <taxon>Trypanosomatida</taxon>
        <taxon>Trypanosomatidae</taxon>
        <taxon>Trypanosoma</taxon>
    </lineage>
</organism>
<dbReference type="Proteomes" id="UP000192257">
    <property type="component" value="Unassembled WGS sequence"/>
</dbReference>
<feature type="compositionally biased region" description="Basic residues" evidence="2">
    <location>
        <begin position="152"/>
        <end position="167"/>
    </location>
</feature>
<feature type="compositionally biased region" description="Basic and acidic residues" evidence="2">
    <location>
        <begin position="174"/>
        <end position="189"/>
    </location>
</feature>
<gene>
    <name evidence="4" type="ORF">TM35_000251450</name>
</gene>
<protein>
    <recommendedName>
        <fullName evidence="3">RING-type domain-containing protein</fullName>
    </recommendedName>
</protein>
<comment type="caution">
    <text evidence="4">The sequence shown here is derived from an EMBL/GenBank/DDBJ whole genome shotgun (WGS) entry which is preliminary data.</text>
</comment>
<name>A0A1X0NRP0_9TRYP</name>
<evidence type="ECO:0000256" key="1">
    <source>
        <dbReference type="PROSITE-ProRule" id="PRU00175"/>
    </source>
</evidence>
<dbReference type="Gene3D" id="3.30.40.10">
    <property type="entry name" value="Zinc/RING finger domain, C3HC4 (zinc finger)"/>
    <property type="match status" value="1"/>
</dbReference>
<sequence length="248" mass="28461">MITPDPNQHNNGDAIYILHVKENNIPVSQPPVVYMQKRVVRVAPMNTAGNCLTPTRETQQQYQYQYHHHHMNNYNNTPPKLLPSPSHTYQQQRSPQIQRSPQNQQQLYTQHMNGRASTPQRSGVGVYPPPLLSPLPPPTTAYQYHDDNDKDKHKHCQLLPALKRKLTSTKSSNKNKDKDKNKKGIRKEGSSPLGLNGRCCMCRKKQSVFLLEPCHHLCLCEECAPQLKGRNCPCCHYMFTRITRVYGT</sequence>
<accession>A0A1X0NRP0</accession>
<proteinExistence type="predicted"/>
<dbReference type="AlphaFoldDB" id="A0A1X0NRP0"/>
<dbReference type="GeneID" id="39987516"/>
<dbReference type="GO" id="GO:0008270">
    <property type="term" value="F:zinc ion binding"/>
    <property type="evidence" value="ECO:0007669"/>
    <property type="project" value="UniProtKB-KW"/>
</dbReference>
<reference evidence="4 5" key="1">
    <citation type="submission" date="2017-03" db="EMBL/GenBank/DDBJ databases">
        <title>An alternative strategy for trypanosome survival in the mammalian bloodstream revealed through genome and transcriptome analysis of the ubiquitous bovine parasite Trypanosoma (Megatrypanum) theileri.</title>
        <authorList>
            <person name="Kelly S."/>
            <person name="Ivens A."/>
            <person name="Mott A."/>
            <person name="O'Neill E."/>
            <person name="Emms D."/>
            <person name="Macleod O."/>
            <person name="Voorheis P."/>
            <person name="Matthews J."/>
            <person name="Matthews K."/>
            <person name="Carrington M."/>
        </authorList>
    </citation>
    <scope>NUCLEOTIDE SEQUENCE [LARGE SCALE GENOMIC DNA]</scope>
    <source>
        <strain evidence="4">Edinburgh</strain>
    </source>
</reference>
<dbReference type="VEuPathDB" id="TriTrypDB:TM35_000251450"/>